<name>A0A8X6V7P5_TRICX</name>
<reference evidence="1" key="1">
    <citation type="submission" date="2020-08" db="EMBL/GenBank/DDBJ databases">
        <title>Multicomponent nature underlies the extraordinary mechanical properties of spider dragline silk.</title>
        <authorList>
            <person name="Kono N."/>
            <person name="Nakamura H."/>
            <person name="Mori M."/>
            <person name="Yoshida Y."/>
            <person name="Ohtoshi R."/>
            <person name="Malay A.D."/>
            <person name="Moran D.A.P."/>
            <person name="Tomita M."/>
            <person name="Numata K."/>
            <person name="Arakawa K."/>
        </authorList>
    </citation>
    <scope>NUCLEOTIDE SEQUENCE</scope>
</reference>
<dbReference type="AlphaFoldDB" id="A0A8X6V7P5"/>
<dbReference type="EMBL" id="BMAU01021190">
    <property type="protein sequence ID" value="GFX96164.1"/>
    <property type="molecule type" value="Genomic_DNA"/>
</dbReference>
<dbReference type="Proteomes" id="UP000887159">
    <property type="component" value="Unassembled WGS sequence"/>
</dbReference>
<protein>
    <submittedName>
        <fullName evidence="1">Uncharacterized protein</fullName>
    </submittedName>
</protein>
<organism evidence="1 2">
    <name type="scientific">Trichonephila clavipes</name>
    <name type="common">Golden silk orbweaver</name>
    <name type="synonym">Nephila clavipes</name>
    <dbReference type="NCBI Taxonomy" id="2585209"/>
    <lineage>
        <taxon>Eukaryota</taxon>
        <taxon>Metazoa</taxon>
        <taxon>Ecdysozoa</taxon>
        <taxon>Arthropoda</taxon>
        <taxon>Chelicerata</taxon>
        <taxon>Arachnida</taxon>
        <taxon>Araneae</taxon>
        <taxon>Araneomorphae</taxon>
        <taxon>Entelegynae</taxon>
        <taxon>Araneoidea</taxon>
        <taxon>Nephilidae</taxon>
        <taxon>Trichonephila</taxon>
    </lineage>
</organism>
<proteinExistence type="predicted"/>
<evidence type="ECO:0000313" key="2">
    <source>
        <dbReference type="Proteomes" id="UP000887159"/>
    </source>
</evidence>
<evidence type="ECO:0000313" key="1">
    <source>
        <dbReference type="EMBL" id="GFX96164.1"/>
    </source>
</evidence>
<gene>
    <name evidence="1" type="ORF">TNCV_2290531</name>
</gene>
<accession>A0A8X6V7P5</accession>
<sequence>MMLGVTGKRNAKRSSIPYLDSVCGLMWVGLPGSECPDWLVERGKEAWLQNLRFSCIRFRRCRKKVSRSLKVVIECNCDCVMIFISCKGDSVISIDVSGGLRSTYPDPVKKPFGCRERQLSGSASLKSSSDFFSKSEQWMISGKVPGEAVLIGINKVIIISKGFESI</sequence>
<keyword evidence="2" id="KW-1185">Reference proteome</keyword>
<comment type="caution">
    <text evidence="1">The sequence shown here is derived from an EMBL/GenBank/DDBJ whole genome shotgun (WGS) entry which is preliminary data.</text>
</comment>